<reference evidence="2" key="1">
    <citation type="journal article" date="2011" name="Proc. Natl. Acad. Sci. U.S.A.">
        <title>The genome of the fire ant Solenopsis invicta.</title>
        <authorList>
            <person name="Wurm Y."/>
            <person name="Wang J."/>
            <person name="Riba-Grognuz O."/>
            <person name="Corona M."/>
            <person name="Nygaard S."/>
            <person name="Hunt B.G."/>
            <person name="Ingram K.K."/>
            <person name="Falquet L."/>
            <person name="Nipitwattanaphon M."/>
            <person name="Gotzek D."/>
            <person name="Dijkstra M.B."/>
            <person name="Oettler J."/>
            <person name="Comtesse F."/>
            <person name="Shih C.J."/>
            <person name="Wu W.J."/>
            <person name="Yang C.C."/>
            <person name="Thomas J."/>
            <person name="Beaudoing E."/>
            <person name="Pradervand S."/>
            <person name="Flegel V."/>
            <person name="Cook E.D."/>
            <person name="Fabbretti R."/>
            <person name="Stockinger H."/>
            <person name="Long L."/>
            <person name="Farmerie W.G."/>
            <person name="Oakey J."/>
            <person name="Boomsma J.J."/>
            <person name="Pamilo P."/>
            <person name="Yi S.V."/>
            <person name="Heinze J."/>
            <person name="Goodisman M.A."/>
            <person name="Farinelli L."/>
            <person name="Harshman K."/>
            <person name="Hulo N."/>
            <person name="Cerutti L."/>
            <person name="Xenarios I."/>
            <person name="Shoemaker D."/>
            <person name="Keller L."/>
        </authorList>
    </citation>
    <scope>NUCLEOTIDE SEQUENCE [LARGE SCALE GENOMIC DNA]</scope>
</reference>
<evidence type="ECO:0008006" key="3">
    <source>
        <dbReference type="Google" id="ProtNLM"/>
    </source>
</evidence>
<name>E9IR09_SOLIN</name>
<accession>E9IR09</accession>
<dbReference type="AlphaFoldDB" id="E9IR09"/>
<gene>
    <name evidence="2" type="ORF">SINV_11279</name>
</gene>
<dbReference type="OMA" id="YFYERKC"/>
<feature type="non-terminal residue" evidence="2">
    <location>
        <position position="99"/>
    </location>
</feature>
<dbReference type="InterPro" id="IPR009057">
    <property type="entry name" value="Homeodomain-like_sf"/>
</dbReference>
<proteinExistence type="predicted"/>
<sequence>MFKSYPTRYPTSTTNTDTRVIHLTVDQDAVLQKQFNKWPRAPRTADIILLAAETGLPEADIEVSNYVFLNKYKKHARHISRVWLCVTQLGDNYKSEQIY</sequence>
<evidence type="ECO:0000256" key="1">
    <source>
        <dbReference type="ARBA" id="ARBA00004123"/>
    </source>
</evidence>
<comment type="subcellular location">
    <subcellularLocation>
        <location evidence="1">Nucleus</location>
    </subcellularLocation>
</comment>
<dbReference type="SUPFAM" id="SSF46689">
    <property type="entry name" value="Homeodomain-like"/>
    <property type="match status" value="1"/>
</dbReference>
<protein>
    <recommendedName>
        <fullName evidence="3">Homeodomain-only protein</fullName>
    </recommendedName>
</protein>
<dbReference type="HOGENOM" id="CLU_2323281_0_0_1"/>
<dbReference type="EMBL" id="GL765009">
    <property type="protein sequence ID" value="EFZ17003.1"/>
    <property type="molecule type" value="Genomic_DNA"/>
</dbReference>
<dbReference type="GO" id="GO:0005634">
    <property type="term" value="C:nucleus"/>
    <property type="evidence" value="ECO:0007669"/>
    <property type="project" value="UniProtKB-SubCell"/>
</dbReference>
<organism>
    <name type="scientific">Solenopsis invicta</name>
    <name type="common">Red imported fire ant</name>
    <name type="synonym">Solenopsis wagneri</name>
    <dbReference type="NCBI Taxonomy" id="13686"/>
    <lineage>
        <taxon>Eukaryota</taxon>
        <taxon>Metazoa</taxon>
        <taxon>Ecdysozoa</taxon>
        <taxon>Arthropoda</taxon>
        <taxon>Hexapoda</taxon>
        <taxon>Insecta</taxon>
        <taxon>Pterygota</taxon>
        <taxon>Neoptera</taxon>
        <taxon>Endopterygota</taxon>
        <taxon>Hymenoptera</taxon>
        <taxon>Apocrita</taxon>
        <taxon>Aculeata</taxon>
        <taxon>Formicoidea</taxon>
        <taxon>Formicidae</taxon>
        <taxon>Myrmicinae</taxon>
        <taxon>Solenopsis</taxon>
    </lineage>
</organism>
<evidence type="ECO:0000313" key="2">
    <source>
        <dbReference type="EMBL" id="EFZ17003.1"/>
    </source>
</evidence>